<reference evidence="7 8" key="1">
    <citation type="submission" date="2009-07" db="EMBL/GenBank/DDBJ databases">
        <authorList>
            <person name="Madupu R."/>
            <person name="Sebastian Y."/>
            <person name="Durkin A.S."/>
            <person name="Torralba M."/>
            <person name="Methe B."/>
            <person name="Sutton G.G."/>
            <person name="Strausberg R.L."/>
            <person name="Nelson K.E."/>
        </authorList>
    </citation>
    <scope>NUCLEOTIDE SEQUENCE [LARGE SCALE GENOMIC DNA]</scope>
    <source>
        <strain evidence="7 8">ATCC 35580</strain>
    </source>
</reference>
<protein>
    <submittedName>
        <fullName evidence="7">ABC transporter, ATP-binding protein</fullName>
    </submittedName>
</protein>
<dbReference type="SMART" id="SM00382">
    <property type="entry name" value="AAA"/>
    <property type="match status" value="1"/>
</dbReference>
<keyword evidence="3" id="KW-0547">Nucleotide-binding</keyword>
<dbReference type="InterPro" id="IPR017871">
    <property type="entry name" value="ABC_transporter-like_CS"/>
</dbReference>
<dbReference type="STRING" id="596324.TREVI0001_0516"/>
<comment type="caution">
    <text evidence="7">The sequence shown here is derived from an EMBL/GenBank/DDBJ whole genome shotgun (WGS) entry which is preliminary data.</text>
</comment>
<dbReference type="InterPro" id="IPR003593">
    <property type="entry name" value="AAA+_ATPase"/>
</dbReference>
<name>C8PMA2_9SPIR</name>
<dbReference type="AlphaFoldDB" id="C8PMA2"/>
<dbReference type="InterPro" id="IPR015853">
    <property type="entry name" value="ABC_transpr_FbpC"/>
</dbReference>
<keyword evidence="1" id="KW-0813">Transport</keyword>
<evidence type="ECO:0000256" key="4">
    <source>
        <dbReference type="ARBA" id="ARBA00022840"/>
    </source>
</evidence>
<dbReference type="InterPro" id="IPR027417">
    <property type="entry name" value="P-loop_NTPase"/>
</dbReference>
<dbReference type="InterPro" id="IPR008995">
    <property type="entry name" value="Mo/tungstate-bd_C_term_dom"/>
</dbReference>
<dbReference type="EMBL" id="ACYH01000011">
    <property type="protein sequence ID" value="EEV21319.1"/>
    <property type="molecule type" value="Genomic_DNA"/>
</dbReference>
<dbReference type="eggNOG" id="COG3842">
    <property type="taxonomic scope" value="Bacteria"/>
</dbReference>
<dbReference type="PROSITE" id="PS50893">
    <property type="entry name" value="ABC_TRANSPORTER_2"/>
    <property type="match status" value="1"/>
</dbReference>
<keyword evidence="5" id="KW-0472">Membrane</keyword>
<keyword evidence="4 7" id="KW-0067">ATP-binding</keyword>
<dbReference type="InterPro" id="IPR047641">
    <property type="entry name" value="ABC_transpr_MalK/UgpC-like"/>
</dbReference>
<dbReference type="Gene3D" id="2.40.50.140">
    <property type="entry name" value="Nucleic acid-binding proteins"/>
    <property type="match status" value="1"/>
</dbReference>
<feature type="domain" description="ABC transporter" evidence="6">
    <location>
        <begin position="12"/>
        <end position="243"/>
    </location>
</feature>
<evidence type="ECO:0000313" key="8">
    <source>
        <dbReference type="Proteomes" id="UP000004509"/>
    </source>
</evidence>
<dbReference type="Pfam" id="PF00005">
    <property type="entry name" value="ABC_tran"/>
    <property type="match status" value="1"/>
</dbReference>
<dbReference type="CDD" id="cd03259">
    <property type="entry name" value="ABC_Carb_Solutes_like"/>
    <property type="match status" value="1"/>
</dbReference>
<dbReference type="InterPro" id="IPR003439">
    <property type="entry name" value="ABC_transporter-like_ATP-bd"/>
</dbReference>
<organism evidence="7 8">
    <name type="scientific">Treponema vincentii ATCC 35580</name>
    <dbReference type="NCBI Taxonomy" id="596324"/>
    <lineage>
        <taxon>Bacteria</taxon>
        <taxon>Pseudomonadati</taxon>
        <taxon>Spirochaetota</taxon>
        <taxon>Spirochaetia</taxon>
        <taxon>Spirochaetales</taxon>
        <taxon>Treponemataceae</taxon>
        <taxon>Treponema</taxon>
    </lineage>
</organism>
<dbReference type="Gene3D" id="3.40.50.300">
    <property type="entry name" value="P-loop containing nucleotide triphosphate hydrolases"/>
    <property type="match status" value="1"/>
</dbReference>
<evidence type="ECO:0000256" key="2">
    <source>
        <dbReference type="ARBA" id="ARBA00022475"/>
    </source>
</evidence>
<dbReference type="PROSITE" id="PS00211">
    <property type="entry name" value="ABC_TRANSPORTER_1"/>
    <property type="match status" value="1"/>
</dbReference>
<dbReference type="PANTHER" id="PTHR43875">
    <property type="entry name" value="MALTODEXTRIN IMPORT ATP-BINDING PROTEIN MSMX"/>
    <property type="match status" value="1"/>
</dbReference>
<accession>C8PMA2</accession>
<dbReference type="FunFam" id="3.40.50.300:FF:000042">
    <property type="entry name" value="Maltose/maltodextrin ABC transporter, ATP-binding protein"/>
    <property type="match status" value="1"/>
</dbReference>
<evidence type="ECO:0000256" key="3">
    <source>
        <dbReference type="ARBA" id="ARBA00022741"/>
    </source>
</evidence>
<dbReference type="Proteomes" id="UP000004509">
    <property type="component" value="Unassembled WGS sequence"/>
</dbReference>
<evidence type="ECO:0000259" key="6">
    <source>
        <dbReference type="PROSITE" id="PS50893"/>
    </source>
</evidence>
<evidence type="ECO:0000256" key="5">
    <source>
        <dbReference type="ARBA" id="ARBA00023136"/>
    </source>
</evidence>
<evidence type="ECO:0000313" key="7">
    <source>
        <dbReference type="EMBL" id="EEV21319.1"/>
    </source>
</evidence>
<dbReference type="SUPFAM" id="SSF50331">
    <property type="entry name" value="MOP-like"/>
    <property type="match status" value="1"/>
</dbReference>
<dbReference type="Gene3D" id="2.40.50.100">
    <property type="match status" value="1"/>
</dbReference>
<dbReference type="PANTHER" id="PTHR43875:SF1">
    <property type="entry name" value="OSMOPROTECTIVE COMPOUNDS UPTAKE ATP-BINDING PROTEIN GGTA"/>
    <property type="match status" value="1"/>
</dbReference>
<dbReference type="GO" id="GO:0055052">
    <property type="term" value="C:ATP-binding cassette (ABC) transporter complex, substrate-binding subunit-containing"/>
    <property type="evidence" value="ECO:0007669"/>
    <property type="project" value="TreeGrafter"/>
</dbReference>
<gene>
    <name evidence="7" type="ORF">TREVI0001_0516</name>
</gene>
<keyword evidence="2" id="KW-1003">Cell membrane</keyword>
<dbReference type="InterPro" id="IPR012340">
    <property type="entry name" value="NA-bd_OB-fold"/>
</dbReference>
<dbReference type="GO" id="GO:0016887">
    <property type="term" value="F:ATP hydrolysis activity"/>
    <property type="evidence" value="ECO:0007669"/>
    <property type="project" value="InterPro"/>
</dbReference>
<proteinExistence type="predicted"/>
<evidence type="ECO:0000256" key="1">
    <source>
        <dbReference type="ARBA" id="ARBA00022448"/>
    </source>
</evidence>
<sequence length="365" mass="40913">MLNLICEDILNITLEHLHKSFEDKKAVIKDINLEIDSGTLISLLGPSGCGKTTVLNIIAGLIKQSEGTVYFDGKNMNNIPVEKRNIGMVFQNYALYPHLSAFDNLAFPLQMQKLNKTEIKARVHKTAAFLEIDKLLHKKPAALSGGEQQRVAIGRALVKEPAVLLMDEPLSNLDKKLRIQTREEIRRIQQELKITTIFVTHDQEEASAISDKIVLLHNGEIAQYGTSYELYHNPANLFTAKFIGAIDINILEAVKKDSAYFIPSLNVHLSMSEEVISGSSEPLYIAIRPEDIAIVKEDPDITAKIVMIENLGKDTIATMEYNNNNFKIYIPTNGLYVTGGFLGLRFNRDQIFIFDKSGNRLINSK</sequence>
<dbReference type="GO" id="GO:0015408">
    <property type="term" value="F:ABC-type ferric iron transporter activity"/>
    <property type="evidence" value="ECO:0007669"/>
    <property type="project" value="InterPro"/>
</dbReference>
<dbReference type="SUPFAM" id="SSF52540">
    <property type="entry name" value="P-loop containing nucleoside triphosphate hydrolases"/>
    <property type="match status" value="1"/>
</dbReference>
<dbReference type="GO" id="GO:0005524">
    <property type="term" value="F:ATP binding"/>
    <property type="evidence" value="ECO:0007669"/>
    <property type="project" value="UniProtKB-KW"/>
</dbReference>